<comment type="caution">
    <text evidence="1">The sequence shown here is derived from an EMBL/GenBank/DDBJ whole genome shotgun (WGS) entry which is preliminary data.</text>
</comment>
<organism evidence="1 2">
    <name type="scientific">Glycine soja</name>
    <name type="common">Wild soybean</name>
    <dbReference type="NCBI Taxonomy" id="3848"/>
    <lineage>
        <taxon>Eukaryota</taxon>
        <taxon>Viridiplantae</taxon>
        <taxon>Streptophyta</taxon>
        <taxon>Embryophyta</taxon>
        <taxon>Tracheophyta</taxon>
        <taxon>Spermatophyta</taxon>
        <taxon>Magnoliopsida</taxon>
        <taxon>eudicotyledons</taxon>
        <taxon>Gunneridae</taxon>
        <taxon>Pentapetalae</taxon>
        <taxon>rosids</taxon>
        <taxon>fabids</taxon>
        <taxon>Fabales</taxon>
        <taxon>Fabaceae</taxon>
        <taxon>Papilionoideae</taxon>
        <taxon>50 kb inversion clade</taxon>
        <taxon>NPAAA clade</taxon>
        <taxon>indigoferoid/millettioid clade</taxon>
        <taxon>Phaseoleae</taxon>
        <taxon>Glycine</taxon>
        <taxon>Glycine subgen. Soja</taxon>
    </lineage>
</organism>
<dbReference type="EMBL" id="QZWG01000016">
    <property type="protein sequence ID" value="RZB60385.1"/>
    <property type="molecule type" value="Genomic_DNA"/>
</dbReference>
<evidence type="ECO:0000313" key="1">
    <source>
        <dbReference type="EMBL" id="RZB60385.1"/>
    </source>
</evidence>
<proteinExistence type="predicted"/>
<protein>
    <submittedName>
        <fullName evidence="1">Uncharacterized protein</fullName>
    </submittedName>
</protein>
<dbReference type="Proteomes" id="UP000289340">
    <property type="component" value="Chromosome 16"/>
</dbReference>
<evidence type="ECO:0000313" key="2">
    <source>
        <dbReference type="Proteomes" id="UP000289340"/>
    </source>
</evidence>
<gene>
    <name evidence="1" type="ORF">D0Y65_043247</name>
</gene>
<dbReference type="AlphaFoldDB" id="A0A445GGP1"/>
<accession>A0A445GGP1</accession>
<sequence length="148" mass="16183">MARAQNPTAHHSAYLRKKALEAARGATLAEIPRFFTDLSGALLGARSESDVVAQKLSMAKKLQLRRVLLFMGNKGEFELDQLARASQILPGRVLQGTNMSNSVKQPFYLHLLPLTLPQHPQPPPPPQLTIGDCHELPLLAVGPPHGEE</sequence>
<name>A0A445GGP1_GLYSO</name>
<keyword evidence="2" id="KW-1185">Reference proteome</keyword>
<reference evidence="1 2" key="1">
    <citation type="submission" date="2018-09" db="EMBL/GenBank/DDBJ databases">
        <title>A high-quality reference genome of wild soybean provides a powerful tool to mine soybean genomes.</title>
        <authorList>
            <person name="Xie M."/>
            <person name="Chung C.Y.L."/>
            <person name="Li M.-W."/>
            <person name="Wong F.-L."/>
            <person name="Chan T.-F."/>
            <person name="Lam H.-M."/>
        </authorList>
    </citation>
    <scope>NUCLEOTIDE SEQUENCE [LARGE SCALE GENOMIC DNA]</scope>
    <source>
        <strain evidence="2">cv. W05</strain>
        <tissue evidence="1">Hypocotyl of etiolated seedlings</tissue>
    </source>
</reference>